<evidence type="ECO:0000256" key="2">
    <source>
        <dbReference type="ARBA" id="ARBA00022900"/>
    </source>
</evidence>
<gene>
    <name evidence="5" type="primary">SERPINB3</name>
    <name evidence="5" type="ORF">FJT64_015204</name>
</gene>
<evidence type="ECO:0000313" key="6">
    <source>
        <dbReference type="Proteomes" id="UP000440578"/>
    </source>
</evidence>
<evidence type="ECO:0000256" key="1">
    <source>
        <dbReference type="ARBA" id="ARBA00022690"/>
    </source>
</evidence>
<comment type="similarity">
    <text evidence="3">Belongs to the serpin family.</text>
</comment>
<sequence>MGAGRGCDTYIRRSESAPPKMNLLVVVTAVLAVVVGSHAQCLTSDDTQTNVTNAQAIYISGSHDFAMRLFQRLHSSALAEDRNVFYSPHSLWCALSLAYFGAEGDTLLAMEEAMGLTNLTKVDVMRAFRFIHFWQDIRKMDDKKTDKNTLRVANSEEARQSINQWVETQTANRIRNLIPAGAVDASTRMVLVSSQRTLPTSRARGTLSFKPEKTKLGLFYSSKEQFTFVNYMTQSGAFNFGVSEELQAHVLELPYLGEQISMFLLLPPFRDGALNHTVSRLTPQVFRNAIEMLWQVDIKNVTVPKFRIEENYDMSDELSELGFESLFNASAANLNGFSKSGNLVLGSALHKTFLEMMHTMLFMGTFEYPKAAALSLDKKV</sequence>
<accession>A0A6A4XE54</accession>
<keyword evidence="2" id="KW-0722">Serine protease inhibitor</keyword>
<name>A0A6A4XE54_AMPAM</name>
<dbReference type="OrthoDB" id="671595at2759"/>
<dbReference type="PANTHER" id="PTHR11461:SF278">
    <property type="entry name" value="SERINE PROTEASE INHIBITOR 88EA"/>
    <property type="match status" value="1"/>
</dbReference>
<dbReference type="PANTHER" id="PTHR11461">
    <property type="entry name" value="SERINE PROTEASE INHIBITOR, SERPIN"/>
    <property type="match status" value="1"/>
</dbReference>
<reference evidence="5 6" key="1">
    <citation type="submission" date="2019-07" db="EMBL/GenBank/DDBJ databases">
        <title>Draft genome assembly of a fouling barnacle, Amphibalanus amphitrite (Darwin, 1854): The first reference genome for Thecostraca.</title>
        <authorList>
            <person name="Kim W."/>
        </authorList>
    </citation>
    <scope>NUCLEOTIDE SEQUENCE [LARGE SCALE GENOMIC DNA]</scope>
    <source>
        <strain evidence="5">SNU_AA5</strain>
        <tissue evidence="5">Soma without cirri and trophi</tissue>
    </source>
</reference>
<dbReference type="GO" id="GO:0005615">
    <property type="term" value="C:extracellular space"/>
    <property type="evidence" value="ECO:0007669"/>
    <property type="project" value="InterPro"/>
</dbReference>
<dbReference type="InterPro" id="IPR042178">
    <property type="entry name" value="Serpin_sf_1"/>
</dbReference>
<dbReference type="InterPro" id="IPR023796">
    <property type="entry name" value="Serpin_dom"/>
</dbReference>
<evidence type="ECO:0000259" key="4">
    <source>
        <dbReference type="SMART" id="SM00093"/>
    </source>
</evidence>
<dbReference type="SUPFAM" id="SSF56574">
    <property type="entry name" value="Serpins"/>
    <property type="match status" value="1"/>
</dbReference>
<protein>
    <submittedName>
        <fullName evidence="5">Serpin B3</fullName>
    </submittedName>
</protein>
<dbReference type="InterPro" id="IPR042185">
    <property type="entry name" value="Serpin_sf_2"/>
</dbReference>
<comment type="caution">
    <text evidence="5">The sequence shown here is derived from an EMBL/GenBank/DDBJ whole genome shotgun (WGS) entry which is preliminary data.</text>
</comment>
<dbReference type="EMBL" id="VIIS01000031">
    <property type="protein sequence ID" value="KAF0314324.1"/>
    <property type="molecule type" value="Genomic_DNA"/>
</dbReference>
<organism evidence="5 6">
    <name type="scientific">Amphibalanus amphitrite</name>
    <name type="common">Striped barnacle</name>
    <name type="synonym">Balanus amphitrite</name>
    <dbReference type="NCBI Taxonomy" id="1232801"/>
    <lineage>
        <taxon>Eukaryota</taxon>
        <taxon>Metazoa</taxon>
        <taxon>Ecdysozoa</taxon>
        <taxon>Arthropoda</taxon>
        <taxon>Crustacea</taxon>
        <taxon>Multicrustacea</taxon>
        <taxon>Cirripedia</taxon>
        <taxon>Thoracica</taxon>
        <taxon>Thoracicalcarea</taxon>
        <taxon>Balanomorpha</taxon>
        <taxon>Balanoidea</taxon>
        <taxon>Balanidae</taxon>
        <taxon>Amphibalaninae</taxon>
        <taxon>Amphibalanus</taxon>
    </lineage>
</organism>
<feature type="domain" description="Serpin" evidence="4">
    <location>
        <begin position="67"/>
        <end position="369"/>
    </location>
</feature>
<dbReference type="Pfam" id="PF00079">
    <property type="entry name" value="Serpin"/>
    <property type="match status" value="1"/>
</dbReference>
<dbReference type="Gene3D" id="3.30.497.10">
    <property type="entry name" value="Antithrombin, subunit I, domain 2"/>
    <property type="match status" value="2"/>
</dbReference>
<evidence type="ECO:0000256" key="3">
    <source>
        <dbReference type="RuleBase" id="RU000411"/>
    </source>
</evidence>
<evidence type="ECO:0000313" key="5">
    <source>
        <dbReference type="EMBL" id="KAF0314324.1"/>
    </source>
</evidence>
<dbReference type="InterPro" id="IPR000215">
    <property type="entry name" value="Serpin_fam"/>
</dbReference>
<keyword evidence="6" id="KW-1185">Reference proteome</keyword>
<dbReference type="InterPro" id="IPR036186">
    <property type="entry name" value="Serpin_sf"/>
</dbReference>
<dbReference type="SMART" id="SM00093">
    <property type="entry name" value="SERPIN"/>
    <property type="match status" value="1"/>
</dbReference>
<proteinExistence type="inferred from homology"/>
<dbReference type="GO" id="GO:0004867">
    <property type="term" value="F:serine-type endopeptidase inhibitor activity"/>
    <property type="evidence" value="ECO:0007669"/>
    <property type="project" value="UniProtKB-KW"/>
</dbReference>
<dbReference type="AlphaFoldDB" id="A0A6A4XE54"/>
<keyword evidence="1" id="KW-0646">Protease inhibitor</keyword>
<dbReference type="Proteomes" id="UP000440578">
    <property type="component" value="Unassembled WGS sequence"/>
</dbReference>
<dbReference type="Gene3D" id="2.30.39.10">
    <property type="entry name" value="Alpha-1-antitrypsin, domain 1"/>
    <property type="match status" value="1"/>
</dbReference>